<dbReference type="Gene3D" id="3.30.40.10">
    <property type="entry name" value="Zinc/RING finger domain, C3HC4 (zinc finger)"/>
    <property type="match status" value="1"/>
</dbReference>
<feature type="signal peptide" evidence="6">
    <location>
        <begin position="1"/>
        <end position="18"/>
    </location>
</feature>
<sequence>MLNLFVFFLLFISCSIMADESQDDVDVTRDIISQWKTEALRDFLRRRGLKLGNRGDMIAWVFSAMTQGIAIQPSEVEKTRSRASTYRELLVFNDHTFPDPMSELDDGWIGEQRGMQYWPPTMYRDICMYLLNKDPASLEGRIMKDYKEGKAYSYFASSWLKEIFFNPMGDSPFCFLKSKCTPSQNIGAEPHEAWLLCQKDDGMICSAYCTCVAGLGQTCNHVAAMLFKLDHAFKSGLVNPACTSVANSWIATSKRVLPCRVKEVSWERHHYGKGLTSKPPKLVTPSSLRYSATEKRTSAYEQRQQLADIIRASMPSAVMLSYVQSEDYNPEEVNKGSPEDDLNTSHTLDIPTSPHPMLPLLQLASMYPTSTQFIQHLQQPTSTDINCIEKKTRGQASSDNWHHQRIGRVTSSIIHRAYTRVQSLKKNPLIDTSKLLQSIMRTSPIQTRQMRRGIGMEPKAKEAYKKIMKVSHTNVTFKECGLFISEELAYLGSSPDMLVKCDCHGQGVVEIKCPDIEEVPAVGKPTYIQESADGTPMLQEKHIYMSQVMMQMAVTKRKWCHFFVYCEQGSALLNIPFDETIWKKLRDNAKYFWESVVAPHIHVLSHINAARTQVVPTNADLQTTEQTAESSQVLSSNRSGSSTKPSLSSTSNQTQPRENDTKKRKKKTGKMLVRQKSRPVYMCSICDNECLQLPDGCTFEDNSICCDCCHKWCHFVCVNILDKDDDQLIEERWCCPKCT</sequence>
<reference evidence="10" key="1">
    <citation type="submission" date="2015-02" db="EMBL/GenBank/DDBJ databases">
        <title>Genome sequencing for Strongylocentrotus purpuratus.</title>
        <authorList>
            <person name="Murali S."/>
            <person name="Liu Y."/>
            <person name="Vee V."/>
            <person name="English A."/>
            <person name="Wang M."/>
            <person name="Skinner E."/>
            <person name="Han Y."/>
            <person name="Muzny D.M."/>
            <person name="Worley K.C."/>
            <person name="Gibbs R.A."/>
        </authorList>
    </citation>
    <scope>NUCLEOTIDE SEQUENCE</scope>
</reference>
<dbReference type="SUPFAM" id="SSF52980">
    <property type="entry name" value="Restriction endonuclease-like"/>
    <property type="match status" value="1"/>
</dbReference>
<evidence type="ECO:0000259" key="7">
    <source>
        <dbReference type="PROSITE" id="PS50016"/>
    </source>
</evidence>
<reference evidence="9" key="2">
    <citation type="submission" date="2021-01" db="UniProtKB">
        <authorList>
            <consortium name="EnsemblMetazoa"/>
        </authorList>
    </citation>
    <scope>IDENTIFICATION</scope>
</reference>
<dbReference type="RefSeq" id="XP_030845471.1">
    <property type="nucleotide sequence ID" value="XM_030989611.1"/>
</dbReference>
<feature type="region of interest" description="Disordered" evidence="5">
    <location>
        <begin position="621"/>
        <end position="672"/>
    </location>
</feature>
<dbReference type="InterPro" id="IPR011011">
    <property type="entry name" value="Znf_FYVE_PHD"/>
</dbReference>
<dbReference type="Pfam" id="PF09588">
    <property type="entry name" value="YqaJ"/>
    <property type="match status" value="1"/>
</dbReference>
<feature type="domain" description="SWIM-type" evidence="8">
    <location>
        <begin position="194"/>
        <end position="230"/>
    </location>
</feature>
<feature type="compositionally biased region" description="Low complexity" evidence="5">
    <location>
        <begin position="639"/>
        <end position="651"/>
    </location>
</feature>
<proteinExistence type="predicted"/>
<dbReference type="SMART" id="SM00249">
    <property type="entry name" value="PHD"/>
    <property type="match status" value="1"/>
</dbReference>
<evidence type="ECO:0000256" key="2">
    <source>
        <dbReference type="ARBA" id="ARBA00022771"/>
    </source>
</evidence>
<dbReference type="KEGG" id="spu:105436450"/>
<dbReference type="InterPro" id="IPR011335">
    <property type="entry name" value="Restrct_endonuc-II-like"/>
</dbReference>
<dbReference type="InterPro" id="IPR019787">
    <property type="entry name" value="Znf_PHD-finger"/>
</dbReference>
<dbReference type="PANTHER" id="PTHR47526">
    <property type="entry name" value="ATP-DEPENDENT DNA HELICASE"/>
    <property type="match status" value="1"/>
</dbReference>
<feature type="compositionally biased region" description="Basic residues" evidence="5">
    <location>
        <begin position="662"/>
        <end position="672"/>
    </location>
</feature>
<dbReference type="InterPro" id="IPR011604">
    <property type="entry name" value="PDDEXK-like_dom_sf"/>
</dbReference>
<keyword evidence="3" id="KW-0862">Zinc</keyword>
<dbReference type="PROSITE" id="PS50016">
    <property type="entry name" value="ZF_PHD_2"/>
    <property type="match status" value="1"/>
</dbReference>
<evidence type="ECO:0000259" key="8">
    <source>
        <dbReference type="PROSITE" id="PS50966"/>
    </source>
</evidence>
<evidence type="ECO:0008006" key="11">
    <source>
        <dbReference type="Google" id="ProtNLM"/>
    </source>
</evidence>
<dbReference type="InterPro" id="IPR001965">
    <property type="entry name" value="Znf_PHD"/>
</dbReference>
<evidence type="ECO:0000256" key="1">
    <source>
        <dbReference type="ARBA" id="ARBA00022723"/>
    </source>
</evidence>
<accession>A0A7M7P3Z9</accession>
<dbReference type="SUPFAM" id="SSF57903">
    <property type="entry name" value="FYVE/PHD zinc finger"/>
    <property type="match status" value="1"/>
</dbReference>
<keyword evidence="2 4" id="KW-0863">Zinc-finger</keyword>
<organism evidence="9 10">
    <name type="scientific">Strongylocentrotus purpuratus</name>
    <name type="common">Purple sea urchin</name>
    <dbReference type="NCBI Taxonomy" id="7668"/>
    <lineage>
        <taxon>Eukaryota</taxon>
        <taxon>Metazoa</taxon>
        <taxon>Echinodermata</taxon>
        <taxon>Eleutherozoa</taxon>
        <taxon>Echinozoa</taxon>
        <taxon>Echinoidea</taxon>
        <taxon>Euechinoidea</taxon>
        <taxon>Echinacea</taxon>
        <taxon>Camarodonta</taxon>
        <taxon>Echinidea</taxon>
        <taxon>Strongylocentrotidae</taxon>
        <taxon>Strongylocentrotus</taxon>
    </lineage>
</organism>
<dbReference type="GO" id="GO:0006281">
    <property type="term" value="P:DNA repair"/>
    <property type="evidence" value="ECO:0007669"/>
    <property type="project" value="UniProtKB-ARBA"/>
</dbReference>
<dbReference type="Gene3D" id="3.90.320.10">
    <property type="match status" value="1"/>
</dbReference>
<feature type="compositionally biased region" description="Polar residues" evidence="5">
    <location>
        <begin position="621"/>
        <end position="638"/>
    </location>
</feature>
<dbReference type="AlphaFoldDB" id="A0A7M7P3Z9"/>
<evidence type="ECO:0000256" key="6">
    <source>
        <dbReference type="SAM" id="SignalP"/>
    </source>
</evidence>
<feature type="chain" id="PRO_5029602567" description="SWIM-type domain-containing protein" evidence="6">
    <location>
        <begin position="19"/>
        <end position="739"/>
    </location>
</feature>
<dbReference type="OrthoDB" id="10035901at2759"/>
<dbReference type="EnsemblMetazoa" id="XM_030989611">
    <property type="protein sequence ID" value="XP_030845471"/>
    <property type="gene ID" value="LOC105436450"/>
</dbReference>
<evidence type="ECO:0000256" key="5">
    <source>
        <dbReference type="SAM" id="MobiDB-lite"/>
    </source>
</evidence>
<name>A0A7M7P3Z9_STRPU</name>
<keyword evidence="10" id="KW-1185">Reference proteome</keyword>
<dbReference type="PANTHER" id="PTHR47526:SF3">
    <property type="entry name" value="PHD-TYPE DOMAIN-CONTAINING PROTEIN"/>
    <property type="match status" value="1"/>
</dbReference>
<dbReference type="InterPro" id="IPR007527">
    <property type="entry name" value="Znf_SWIM"/>
</dbReference>
<dbReference type="PROSITE" id="PS50966">
    <property type="entry name" value="ZF_SWIM"/>
    <property type="match status" value="1"/>
</dbReference>
<dbReference type="OMA" id="ACTHIAG"/>
<keyword evidence="1" id="KW-0479">Metal-binding</keyword>
<evidence type="ECO:0000313" key="10">
    <source>
        <dbReference type="Proteomes" id="UP000007110"/>
    </source>
</evidence>
<evidence type="ECO:0000256" key="4">
    <source>
        <dbReference type="PROSITE-ProRule" id="PRU00325"/>
    </source>
</evidence>
<dbReference type="GeneID" id="105436450"/>
<dbReference type="InterPro" id="IPR013083">
    <property type="entry name" value="Znf_RING/FYVE/PHD"/>
</dbReference>
<dbReference type="GO" id="GO:0008270">
    <property type="term" value="F:zinc ion binding"/>
    <property type="evidence" value="ECO:0007669"/>
    <property type="project" value="UniProtKB-KW"/>
</dbReference>
<keyword evidence="6" id="KW-0732">Signal</keyword>
<evidence type="ECO:0000313" key="9">
    <source>
        <dbReference type="EnsemblMetazoa" id="XP_030845471"/>
    </source>
</evidence>
<feature type="domain" description="PHD-type" evidence="7">
    <location>
        <begin position="680"/>
        <end position="739"/>
    </location>
</feature>
<dbReference type="Proteomes" id="UP000007110">
    <property type="component" value="Unassembled WGS sequence"/>
</dbReference>
<evidence type="ECO:0000256" key="3">
    <source>
        <dbReference type="ARBA" id="ARBA00022833"/>
    </source>
</evidence>
<dbReference type="CDD" id="cd22343">
    <property type="entry name" value="PDDEXK_lambda_exonuclease-like"/>
    <property type="match status" value="1"/>
</dbReference>
<dbReference type="InterPro" id="IPR019080">
    <property type="entry name" value="YqaJ_viral_recombinase"/>
</dbReference>
<dbReference type="InParanoid" id="A0A7M7P3Z9"/>
<protein>
    <recommendedName>
        <fullName evidence="11">SWIM-type domain-containing protein</fullName>
    </recommendedName>
</protein>